<protein>
    <submittedName>
        <fullName evidence="1">Uncharacterized protein</fullName>
    </submittedName>
</protein>
<reference evidence="1" key="1">
    <citation type="journal article" date="2020" name="Nature">
        <title>Giant virus diversity and host interactions through global metagenomics.</title>
        <authorList>
            <person name="Schulz F."/>
            <person name="Roux S."/>
            <person name="Paez-Espino D."/>
            <person name="Jungbluth S."/>
            <person name="Walsh D.A."/>
            <person name="Denef V.J."/>
            <person name="McMahon K.D."/>
            <person name="Konstantinidis K.T."/>
            <person name="Eloe-Fadrosh E.A."/>
            <person name="Kyrpides N.C."/>
            <person name="Woyke T."/>
        </authorList>
    </citation>
    <scope>NUCLEOTIDE SEQUENCE</scope>
    <source>
        <strain evidence="1">GVMAG-S-3300012000-53</strain>
    </source>
</reference>
<evidence type="ECO:0000313" key="1">
    <source>
        <dbReference type="EMBL" id="QHU16911.1"/>
    </source>
</evidence>
<accession>A0A6C0KI81</accession>
<dbReference type="EMBL" id="MN740892">
    <property type="protein sequence ID" value="QHU16911.1"/>
    <property type="molecule type" value="Genomic_DNA"/>
</dbReference>
<dbReference type="AlphaFoldDB" id="A0A6C0KI81"/>
<organism evidence="1">
    <name type="scientific">viral metagenome</name>
    <dbReference type="NCBI Taxonomy" id="1070528"/>
    <lineage>
        <taxon>unclassified sequences</taxon>
        <taxon>metagenomes</taxon>
        <taxon>organismal metagenomes</taxon>
    </lineage>
</organism>
<proteinExistence type="predicted"/>
<sequence>METLNPRIISFYKENPHFDFETSNLIMIELLEKISQTTKNPVINSQIIKDYFQDPLSSLIMKSEERIIHSFKDVPKKVIQNSGYHFKYVLNQLYCTSDIIQIANNYSLYTISMKRPQKPKIIFANKDSDLNIETEDIDHFIRFVEENNSNGIFVSQHSGISCKANFHIDYIHGNIIVYIHNTDYSPDKIKIAIDIIDTLSGKLRDMNNENNENSIPTAMLEDINKEYQLFISQKEAVISVFKESQKKVLSQIDELRFPNLDRFLSTKFTTPIQKQGFKCDLCKSFNANNLKALAAHKRGCLRKNVVNIASTV</sequence>
<name>A0A6C0KI81_9ZZZZ</name>